<sequence>MFAFVLATPERIIAARDPLSIKPLYVARLGEGLAFAPPS</sequence>
<dbReference type="STRING" id="1631249.BQ8794_70030"/>
<feature type="domain" description="Glutamine amidotransferase type-2" evidence="1">
    <location>
        <begin position="1"/>
        <end position="36"/>
    </location>
</feature>
<reference evidence="3" key="1">
    <citation type="submission" date="2017-01" db="EMBL/GenBank/DDBJ databases">
        <authorList>
            <person name="Brunel B."/>
        </authorList>
    </citation>
    <scope>NUCLEOTIDE SEQUENCE [LARGE SCALE GENOMIC DNA]</scope>
</reference>
<gene>
    <name evidence="2" type="ORF">BQ8794_70030</name>
</gene>
<protein>
    <recommendedName>
        <fullName evidence="1">Glutamine amidotransferase type-2 domain-containing protein</fullName>
    </recommendedName>
</protein>
<dbReference type="AlphaFoldDB" id="A0A1R3VIK3"/>
<dbReference type="SUPFAM" id="SSF56235">
    <property type="entry name" value="N-terminal nucleophile aminohydrolases (Ntn hydrolases)"/>
    <property type="match status" value="1"/>
</dbReference>
<keyword evidence="3" id="KW-1185">Reference proteome</keyword>
<dbReference type="Proteomes" id="UP000188388">
    <property type="component" value="Unassembled WGS sequence"/>
</dbReference>
<name>A0A1R3VIK3_9HYPH</name>
<evidence type="ECO:0000313" key="3">
    <source>
        <dbReference type="Proteomes" id="UP000188388"/>
    </source>
</evidence>
<proteinExistence type="predicted"/>
<dbReference type="Gene3D" id="3.60.20.10">
    <property type="entry name" value="Glutamine Phosphoribosylpyrophosphate, subunit 1, domain 1"/>
    <property type="match status" value="1"/>
</dbReference>
<dbReference type="Pfam" id="PF13537">
    <property type="entry name" value="GATase_7"/>
    <property type="match status" value="1"/>
</dbReference>
<accession>A0A1R3VIK3</accession>
<dbReference type="EMBL" id="FTPD01000067">
    <property type="protein sequence ID" value="SIT59100.1"/>
    <property type="molecule type" value="Genomic_DNA"/>
</dbReference>
<evidence type="ECO:0000259" key="1">
    <source>
        <dbReference type="Pfam" id="PF13537"/>
    </source>
</evidence>
<evidence type="ECO:0000313" key="2">
    <source>
        <dbReference type="EMBL" id="SIT59100.1"/>
    </source>
</evidence>
<dbReference type="InterPro" id="IPR017932">
    <property type="entry name" value="GATase_2_dom"/>
</dbReference>
<dbReference type="InterPro" id="IPR029055">
    <property type="entry name" value="Ntn_hydrolases_N"/>
</dbReference>
<organism evidence="2 3">
    <name type="scientific">Mesorhizobium prunaredense</name>
    <dbReference type="NCBI Taxonomy" id="1631249"/>
    <lineage>
        <taxon>Bacteria</taxon>
        <taxon>Pseudomonadati</taxon>
        <taxon>Pseudomonadota</taxon>
        <taxon>Alphaproteobacteria</taxon>
        <taxon>Hyphomicrobiales</taxon>
        <taxon>Phyllobacteriaceae</taxon>
        <taxon>Mesorhizobium</taxon>
    </lineage>
</organism>